<reference evidence="2 3" key="1">
    <citation type="journal article" date="2012" name="J. Virol.">
        <title>Complete Genome Sequence of Enterococcal Bacteriophage SAP6.</title>
        <authorList>
            <person name="Lee Y.D."/>
            <person name="Park J.H."/>
        </authorList>
    </citation>
    <scope>NUCLEOTIDE SEQUENCE [LARGE SCALE GENOMIC DNA]</scope>
</reference>
<feature type="coiled-coil region" evidence="1">
    <location>
        <begin position="159"/>
        <end position="193"/>
    </location>
</feature>
<evidence type="ECO:0000313" key="2">
    <source>
        <dbReference type="EMBL" id="AEM24742.1"/>
    </source>
</evidence>
<evidence type="ECO:0000313" key="3">
    <source>
        <dbReference type="Proteomes" id="UP000000699"/>
    </source>
</evidence>
<organism evidence="2 3">
    <name type="scientific">Enterococcus phage SAP6</name>
    <dbReference type="NCBI Taxonomy" id="1073766"/>
    <lineage>
        <taxon>Viruses</taxon>
        <taxon>Duplodnaviria</taxon>
        <taxon>Heunggongvirae</taxon>
        <taxon>Uroviricota</taxon>
        <taxon>Caudoviricetes</taxon>
        <taxon>Saphexavirus</taxon>
        <taxon>Saphexavirus SAP6</taxon>
    </lineage>
</organism>
<dbReference type="EMBL" id="JF731128">
    <property type="protein sequence ID" value="AEM24742.1"/>
    <property type="molecule type" value="Genomic_DNA"/>
</dbReference>
<proteinExistence type="predicted"/>
<name>G1C4X4_9CAUD</name>
<dbReference type="GeneID" id="40079888"/>
<dbReference type="KEGG" id="vg:40079888"/>
<accession>G1C4X4</accession>
<dbReference type="OrthoDB" id="17759at10239"/>
<evidence type="ECO:0000256" key="1">
    <source>
        <dbReference type="SAM" id="Coils"/>
    </source>
</evidence>
<sequence length="194" mass="21962">MINLNGTEAGILKCTENDYGHSWWTVEGIYPVYYRGGHNGFYIIDNEGDKRSGTSIQDIIDLLTESGVTLELVLEQPSPESAKTEGSMKVVCKATPRPNWWTVGKVYEVHTSKHRLHLVDDEGDNRYREDLSEILDNTKNDYTTFELVEESCPKMLSTIAQVKAKIKAAQEVANKAYEEIGRLEADLEVLEKYV</sequence>
<dbReference type="RefSeq" id="YP_009603999.1">
    <property type="nucleotide sequence ID" value="NC_041960.1"/>
</dbReference>
<dbReference type="Proteomes" id="UP000000699">
    <property type="component" value="Segment"/>
</dbReference>
<keyword evidence="3" id="KW-1185">Reference proteome</keyword>
<protein>
    <submittedName>
        <fullName evidence="2">Uncharacterized protein</fullName>
    </submittedName>
</protein>
<keyword evidence="1" id="KW-0175">Coiled coil</keyword>